<dbReference type="InParanoid" id="D2VEH4"/>
<name>D2VEH4_NAEGR</name>
<evidence type="ECO:0000313" key="2">
    <source>
        <dbReference type="EMBL" id="EFC44878.1"/>
    </source>
</evidence>
<protein>
    <submittedName>
        <fullName evidence="2">Predicted protein</fullName>
    </submittedName>
</protein>
<dbReference type="KEGG" id="ngr:NAEGRDRAFT_67280"/>
<dbReference type="Proteomes" id="UP000006671">
    <property type="component" value="Unassembled WGS sequence"/>
</dbReference>
<sequence>MQSLDTFLEQFIDNCDESNAAGLKTSNSFLSFSEIVNYNSSNLSETMTQHGDEHISPNQETQPAEIISTETCNSSNDSCALNDMSSTIVQFNLVSQFFPLFESLFKGLQCSVSNNQLCTNMQAPPQPAPSMQHQFYQPQQVIFHTCQNPSIFNQFELTNFQTNYFQPPIATFANNTFHNSAYFQNSFPENYSNVNSQFAYSNCNNIVNCESSTSSYSSSSSSNNFNTLPSNSVKIQKTQKTKKNVNKKKHKIVLCNNEYEEKMFKIRNPNQTYYKFVER</sequence>
<feature type="region of interest" description="Disordered" evidence="1">
    <location>
        <begin position="220"/>
        <end position="242"/>
    </location>
</feature>
<dbReference type="GeneID" id="8850189"/>
<proteinExistence type="predicted"/>
<gene>
    <name evidence="2" type="ORF">NAEGRDRAFT_67280</name>
</gene>
<evidence type="ECO:0000313" key="3">
    <source>
        <dbReference type="Proteomes" id="UP000006671"/>
    </source>
</evidence>
<dbReference type="EMBL" id="GG738866">
    <property type="protein sequence ID" value="EFC44878.1"/>
    <property type="molecule type" value="Genomic_DNA"/>
</dbReference>
<dbReference type="VEuPathDB" id="AmoebaDB:NAEGRDRAFT_67280"/>
<reference evidence="2 3" key="1">
    <citation type="journal article" date="2010" name="Cell">
        <title>The genome of Naegleria gruberi illuminates early eukaryotic versatility.</title>
        <authorList>
            <person name="Fritz-Laylin L.K."/>
            <person name="Prochnik S.E."/>
            <person name="Ginger M.L."/>
            <person name="Dacks J.B."/>
            <person name="Carpenter M.L."/>
            <person name="Field M.C."/>
            <person name="Kuo A."/>
            <person name="Paredez A."/>
            <person name="Chapman J."/>
            <person name="Pham J."/>
            <person name="Shu S."/>
            <person name="Neupane R."/>
            <person name="Cipriano M."/>
            <person name="Mancuso J."/>
            <person name="Tu H."/>
            <person name="Salamov A."/>
            <person name="Lindquist E."/>
            <person name="Shapiro H."/>
            <person name="Lucas S."/>
            <person name="Grigoriev I.V."/>
            <person name="Cande W.Z."/>
            <person name="Fulton C."/>
            <person name="Rokhsar D.S."/>
            <person name="Dawson S.C."/>
        </authorList>
    </citation>
    <scope>NUCLEOTIDE SEQUENCE [LARGE SCALE GENOMIC DNA]</scope>
    <source>
        <strain evidence="2 3">NEG-M</strain>
    </source>
</reference>
<feature type="compositionally biased region" description="Low complexity" evidence="1">
    <location>
        <begin position="220"/>
        <end position="236"/>
    </location>
</feature>
<dbReference type="RefSeq" id="XP_002677622.1">
    <property type="nucleotide sequence ID" value="XM_002677576.1"/>
</dbReference>
<evidence type="ECO:0000256" key="1">
    <source>
        <dbReference type="SAM" id="MobiDB-lite"/>
    </source>
</evidence>
<organism evidence="3">
    <name type="scientific">Naegleria gruberi</name>
    <name type="common">Amoeba</name>
    <dbReference type="NCBI Taxonomy" id="5762"/>
    <lineage>
        <taxon>Eukaryota</taxon>
        <taxon>Discoba</taxon>
        <taxon>Heterolobosea</taxon>
        <taxon>Tetramitia</taxon>
        <taxon>Eutetramitia</taxon>
        <taxon>Vahlkampfiidae</taxon>
        <taxon>Naegleria</taxon>
    </lineage>
</organism>
<keyword evidence="3" id="KW-1185">Reference proteome</keyword>
<accession>D2VEH4</accession>
<dbReference type="AlphaFoldDB" id="D2VEH4"/>